<comment type="similarity">
    <text evidence="1">Belongs to the short-chain dehydrogenases/reductases (SDR) family.</text>
</comment>
<evidence type="ECO:0000256" key="3">
    <source>
        <dbReference type="ARBA" id="ARBA00048508"/>
    </source>
</evidence>
<dbReference type="SUPFAM" id="SSF51735">
    <property type="entry name" value="NAD(P)-binding Rossmann-fold domains"/>
    <property type="match status" value="1"/>
</dbReference>
<proteinExistence type="inferred from homology"/>
<dbReference type="AlphaFoldDB" id="A0A4S4KHQ7"/>
<evidence type="ECO:0000313" key="5">
    <source>
        <dbReference type="Proteomes" id="UP000308199"/>
    </source>
</evidence>
<dbReference type="InterPro" id="IPR002347">
    <property type="entry name" value="SDR_fam"/>
</dbReference>
<accession>A0A4S4KHQ7</accession>
<dbReference type="InterPro" id="IPR036291">
    <property type="entry name" value="NAD(P)-bd_dom_sf"/>
</dbReference>
<dbReference type="GO" id="GO:0004316">
    <property type="term" value="F:3-oxoacyl-[acyl-carrier-protein] reductase (NADPH) activity"/>
    <property type="evidence" value="ECO:0007669"/>
    <property type="project" value="UniProtKB-EC"/>
</dbReference>
<comment type="caution">
    <text evidence="4">The sequence shown here is derived from an EMBL/GenBank/DDBJ whole genome shotgun (WGS) entry which is preliminary data.</text>
</comment>
<comment type="catalytic activity">
    <reaction evidence="3">
        <text>a (3R)-hydroxyacyl-[ACP] + NADP(+) = a 3-oxoacyl-[ACP] + NADPH + H(+)</text>
        <dbReference type="Rhea" id="RHEA:17397"/>
        <dbReference type="Rhea" id="RHEA-COMP:9916"/>
        <dbReference type="Rhea" id="RHEA-COMP:9945"/>
        <dbReference type="ChEBI" id="CHEBI:15378"/>
        <dbReference type="ChEBI" id="CHEBI:57783"/>
        <dbReference type="ChEBI" id="CHEBI:58349"/>
        <dbReference type="ChEBI" id="CHEBI:78776"/>
        <dbReference type="ChEBI" id="CHEBI:78827"/>
        <dbReference type="EC" id="1.1.1.100"/>
    </reaction>
</comment>
<dbReference type="InterPro" id="IPR050259">
    <property type="entry name" value="SDR"/>
</dbReference>
<name>A0A4S4KHQ7_9AGAM</name>
<organism evidence="4 5">
    <name type="scientific">Phellinidium pouzarii</name>
    <dbReference type="NCBI Taxonomy" id="167371"/>
    <lineage>
        <taxon>Eukaryota</taxon>
        <taxon>Fungi</taxon>
        <taxon>Dikarya</taxon>
        <taxon>Basidiomycota</taxon>
        <taxon>Agaricomycotina</taxon>
        <taxon>Agaricomycetes</taxon>
        <taxon>Hymenochaetales</taxon>
        <taxon>Hymenochaetaceae</taxon>
        <taxon>Phellinidium</taxon>
    </lineage>
</organism>
<dbReference type="OrthoDB" id="498125at2759"/>
<dbReference type="PANTHER" id="PTHR42879">
    <property type="entry name" value="3-OXOACYL-(ACYL-CARRIER-PROTEIN) REDUCTASE"/>
    <property type="match status" value="1"/>
</dbReference>
<sequence>MDTSPTSLLRSYTPRVAIVTGSAQGIGYDIAHRLADDGIDIVINDIPAKAAQANEVAAEIQKKGRRAIAVLADVASEPEVISLIEKAVQGLGSVDIMVANAGIAKARGFLETSVEDFNTVLAVNARGVFLCYKHAAIQMIKQGRGGRLIAIELRKYGITANAYAPGVIRTPLTRGPGNDNASDYEQVKMKEILGLPLDTPVANADVVASIVSYLVRPESYFINGQSISVDGGLRYS</sequence>
<dbReference type="PRINTS" id="PR01397">
    <property type="entry name" value="DHBDHDRGNASE"/>
</dbReference>
<evidence type="ECO:0000256" key="1">
    <source>
        <dbReference type="ARBA" id="ARBA00006484"/>
    </source>
</evidence>
<dbReference type="EMBL" id="SGPK01000775">
    <property type="protein sequence ID" value="THG97821.1"/>
    <property type="molecule type" value="Genomic_DNA"/>
</dbReference>
<dbReference type="GO" id="GO:0019290">
    <property type="term" value="P:siderophore biosynthetic process"/>
    <property type="evidence" value="ECO:0007669"/>
    <property type="project" value="InterPro"/>
</dbReference>
<evidence type="ECO:0000256" key="2">
    <source>
        <dbReference type="ARBA" id="ARBA00012948"/>
    </source>
</evidence>
<dbReference type="InterPro" id="IPR003560">
    <property type="entry name" value="DHB_DH"/>
</dbReference>
<dbReference type="Proteomes" id="UP000308199">
    <property type="component" value="Unassembled WGS sequence"/>
</dbReference>
<dbReference type="PANTHER" id="PTHR42879:SF2">
    <property type="entry name" value="3-OXOACYL-[ACYL-CARRIER-PROTEIN] REDUCTASE FABG"/>
    <property type="match status" value="1"/>
</dbReference>
<gene>
    <name evidence="4" type="ORF">EW145_g7536</name>
</gene>
<protein>
    <recommendedName>
        <fullName evidence="2">3-oxoacyl-[acyl-carrier-protein] reductase</fullName>
        <ecNumber evidence="2">1.1.1.100</ecNumber>
    </recommendedName>
</protein>
<dbReference type="Gene3D" id="3.40.50.720">
    <property type="entry name" value="NAD(P)-binding Rossmann-like Domain"/>
    <property type="match status" value="2"/>
</dbReference>
<reference evidence="4 5" key="1">
    <citation type="submission" date="2019-02" db="EMBL/GenBank/DDBJ databases">
        <title>Genome sequencing of the rare red list fungi Phellinidium pouzarii.</title>
        <authorList>
            <person name="Buettner E."/>
            <person name="Kellner H."/>
        </authorList>
    </citation>
    <scope>NUCLEOTIDE SEQUENCE [LARGE SCALE GENOMIC DNA]</scope>
    <source>
        <strain evidence="4 5">DSM 108285</strain>
    </source>
</reference>
<evidence type="ECO:0000313" key="4">
    <source>
        <dbReference type="EMBL" id="THG97821.1"/>
    </source>
</evidence>
<dbReference type="EC" id="1.1.1.100" evidence="2"/>
<dbReference type="Pfam" id="PF00106">
    <property type="entry name" value="adh_short"/>
    <property type="match status" value="1"/>
</dbReference>
<keyword evidence="5" id="KW-1185">Reference proteome</keyword>
<dbReference type="GO" id="GO:0008667">
    <property type="term" value="F:2,3-dihydro-2,3-dihydroxybenzoate dehydrogenase activity"/>
    <property type="evidence" value="ECO:0007669"/>
    <property type="project" value="InterPro"/>
</dbReference>